<dbReference type="OrthoDB" id="9789643at2"/>
<organism evidence="5 6">
    <name type="scientific">Rheinheimera riviphila</name>
    <dbReference type="NCBI Taxonomy" id="1834037"/>
    <lineage>
        <taxon>Bacteria</taxon>
        <taxon>Pseudomonadati</taxon>
        <taxon>Pseudomonadota</taxon>
        <taxon>Gammaproteobacteria</taxon>
        <taxon>Chromatiales</taxon>
        <taxon>Chromatiaceae</taxon>
        <taxon>Rheinheimera</taxon>
    </lineage>
</organism>
<feature type="compositionally biased region" description="Low complexity" evidence="3">
    <location>
        <begin position="84"/>
        <end position="95"/>
    </location>
</feature>
<keyword evidence="2" id="KW-0175">Coiled coil</keyword>
<evidence type="ECO:0000313" key="5">
    <source>
        <dbReference type="EMBL" id="RVU41965.1"/>
    </source>
</evidence>
<comment type="similarity">
    <text evidence="1">Belongs to the membrane fusion protein (MFP) (TC 8.A.1) family.</text>
</comment>
<keyword evidence="6" id="KW-1185">Reference proteome</keyword>
<dbReference type="NCBIfam" id="TIGR01730">
    <property type="entry name" value="RND_mfp"/>
    <property type="match status" value="1"/>
</dbReference>
<feature type="region of interest" description="Disordered" evidence="3">
    <location>
        <begin position="378"/>
        <end position="397"/>
    </location>
</feature>
<reference evidence="5 6" key="1">
    <citation type="submission" date="2019-01" db="EMBL/GenBank/DDBJ databases">
        <authorList>
            <person name="Chen W.-M."/>
        </authorList>
    </citation>
    <scope>NUCLEOTIDE SEQUENCE [LARGE SCALE GENOMIC DNA]</scope>
    <source>
        <strain evidence="5 6">KYPC3</strain>
    </source>
</reference>
<dbReference type="PANTHER" id="PTHR30469">
    <property type="entry name" value="MULTIDRUG RESISTANCE PROTEIN MDTA"/>
    <property type="match status" value="1"/>
</dbReference>
<sequence>MSERNEQTQPETDHERLAARQHLVAKLHQFEGNHPPPQSKVTWHKWLGLLAILSIFTAVNYALLQIDSSTALKSTPPVVTAAVTTQQTTSTTSAQAGQPLPGAQPEQSTNAADDLRLEASGYAVAPDSATVSSNITGRVSSVLVELGDKVTAGQAVATLDDRQARIELNINKMSLQSELAMKKHRQNDLQLARIFAQRAETLQANKAISSGESERVLSDLLAKEIALEQVEQSVQILQNKIALNEKLLEDLIIRAPFNGTVTALSANVGEIISPVSAGGTYTRSGICTIADMEGIEFHFDVNERFLPQVSQSQLVEVSLVSDPSLKIKARVKQIAPTTDNQTGTVVVIVEPVSAFNGVNPGATATGAFYAGNEQIAARPPQQDPAQPMLPAIPAKGN</sequence>
<evidence type="ECO:0000259" key="4">
    <source>
        <dbReference type="Pfam" id="PF25973"/>
    </source>
</evidence>
<dbReference type="InterPro" id="IPR006143">
    <property type="entry name" value="RND_pump_MFP"/>
</dbReference>
<proteinExistence type="inferred from homology"/>
<feature type="domain" description="CzcB-like barrel-sandwich hybrid" evidence="4">
    <location>
        <begin position="129"/>
        <end position="273"/>
    </location>
</feature>
<dbReference type="Gene3D" id="2.40.50.100">
    <property type="match status" value="1"/>
</dbReference>
<evidence type="ECO:0000256" key="2">
    <source>
        <dbReference type="SAM" id="Coils"/>
    </source>
</evidence>
<dbReference type="Gene3D" id="2.40.30.170">
    <property type="match status" value="1"/>
</dbReference>
<dbReference type="GO" id="GO:1990281">
    <property type="term" value="C:efflux pump complex"/>
    <property type="evidence" value="ECO:0007669"/>
    <property type="project" value="TreeGrafter"/>
</dbReference>
<gene>
    <name evidence="5" type="ORF">EOE67_01890</name>
</gene>
<dbReference type="SUPFAM" id="SSF111369">
    <property type="entry name" value="HlyD-like secretion proteins"/>
    <property type="match status" value="1"/>
</dbReference>
<evidence type="ECO:0000256" key="3">
    <source>
        <dbReference type="SAM" id="MobiDB-lite"/>
    </source>
</evidence>
<accession>A0A437R5F4</accession>
<name>A0A437R5F4_9GAMM</name>
<dbReference type="AlphaFoldDB" id="A0A437R5F4"/>
<protein>
    <submittedName>
        <fullName evidence="5">Efflux RND transporter periplasmic adaptor subunit</fullName>
    </submittedName>
</protein>
<dbReference type="InterPro" id="IPR058647">
    <property type="entry name" value="BSH_CzcB-like"/>
</dbReference>
<evidence type="ECO:0000313" key="6">
    <source>
        <dbReference type="Proteomes" id="UP000283077"/>
    </source>
</evidence>
<comment type="caution">
    <text evidence="5">The sequence shown here is derived from an EMBL/GenBank/DDBJ whole genome shotgun (WGS) entry which is preliminary data.</text>
</comment>
<dbReference type="Gene3D" id="1.10.287.470">
    <property type="entry name" value="Helix hairpin bin"/>
    <property type="match status" value="1"/>
</dbReference>
<dbReference type="Pfam" id="PF25973">
    <property type="entry name" value="BSH_CzcB"/>
    <property type="match status" value="1"/>
</dbReference>
<dbReference type="EMBL" id="SACS01000001">
    <property type="protein sequence ID" value="RVU41965.1"/>
    <property type="molecule type" value="Genomic_DNA"/>
</dbReference>
<dbReference type="Proteomes" id="UP000283077">
    <property type="component" value="Unassembled WGS sequence"/>
</dbReference>
<dbReference type="PANTHER" id="PTHR30469:SF38">
    <property type="entry name" value="HLYD FAMILY SECRETION PROTEIN"/>
    <property type="match status" value="1"/>
</dbReference>
<evidence type="ECO:0000256" key="1">
    <source>
        <dbReference type="ARBA" id="ARBA00009477"/>
    </source>
</evidence>
<dbReference type="GO" id="GO:0015562">
    <property type="term" value="F:efflux transmembrane transporter activity"/>
    <property type="evidence" value="ECO:0007669"/>
    <property type="project" value="TreeGrafter"/>
</dbReference>
<feature type="region of interest" description="Disordered" evidence="3">
    <location>
        <begin position="84"/>
        <end position="109"/>
    </location>
</feature>
<dbReference type="RefSeq" id="WP_127697343.1">
    <property type="nucleotide sequence ID" value="NZ_SACS01000001.1"/>
</dbReference>
<feature type="coiled-coil region" evidence="2">
    <location>
        <begin position="220"/>
        <end position="247"/>
    </location>
</feature>